<gene>
    <name evidence="1" type="ORF">mMyoMyo1_008498</name>
</gene>
<evidence type="ECO:0000313" key="2">
    <source>
        <dbReference type="Proteomes" id="UP000527355"/>
    </source>
</evidence>
<name>A0A7J7V3Z7_MYOMY</name>
<dbReference type="Proteomes" id="UP000527355">
    <property type="component" value="Unassembled WGS sequence"/>
</dbReference>
<reference evidence="1 2" key="1">
    <citation type="journal article" date="2020" name="Nature">
        <title>Six reference-quality genomes reveal evolution of bat adaptations.</title>
        <authorList>
            <person name="Jebb D."/>
            <person name="Huang Z."/>
            <person name="Pippel M."/>
            <person name="Hughes G.M."/>
            <person name="Lavrichenko K."/>
            <person name="Devanna P."/>
            <person name="Winkler S."/>
            <person name="Jermiin L.S."/>
            <person name="Skirmuntt E.C."/>
            <person name="Katzourakis A."/>
            <person name="Burkitt-Gray L."/>
            <person name="Ray D.A."/>
            <person name="Sullivan K.A.M."/>
            <person name="Roscito J.G."/>
            <person name="Kirilenko B.M."/>
            <person name="Davalos L.M."/>
            <person name="Corthals A.P."/>
            <person name="Power M.L."/>
            <person name="Jones G."/>
            <person name="Ransome R.D."/>
            <person name="Dechmann D.K.N."/>
            <person name="Locatelli A.G."/>
            <person name="Puechmaille S.J."/>
            <person name="Fedrigo O."/>
            <person name="Jarvis E.D."/>
            <person name="Hiller M."/>
            <person name="Vernes S.C."/>
            <person name="Myers E.W."/>
            <person name="Teeling E.C."/>
        </authorList>
    </citation>
    <scope>NUCLEOTIDE SEQUENCE [LARGE SCALE GENOMIC DNA]</scope>
    <source>
        <strain evidence="1">MMyoMyo1</strain>
        <tissue evidence="1">Flight muscle</tissue>
    </source>
</reference>
<keyword evidence="2" id="KW-1185">Reference proteome</keyword>
<dbReference type="EMBL" id="JABWUV010000011">
    <property type="protein sequence ID" value="KAF6319761.1"/>
    <property type="molecule type" value="Genomic_DNA"/>
</dbReference>
<dbReference type="AlphaFoldDB" id="A0A7J7V3Z7"/>
<accession>A0A7J7V3Z7</accession>
<evidence type="ECO:0000313" key="1">
    <source>
        <dbReference type="EMBL" id="KAF6319761.1"/>
    </source>
</evidence>
<comment type="caution">
    <text evidence="1">The sequence shown here is derived from an EMBL/GenBank/DDBJ whole genome shotgun (WGS) entry which is preliminary data.</text>
</comment>
<organism evidence="1 2">
    <name type="scientific">Myotis myotis</name>
    <name type="common">Greater mouse-eared bat</name>
    <name type="synonym">Vespertilio myotis</name>
    <dbReference type="NCBI Taxonomy" id="51298"/>
    <lineage>
        <taxon>Eukaryota</taxon>
        <taxon>Metazoa</taxon>
        <taxon>Chordata</taxon>
        <taxon>Craniata</taxon>
        <taxon>Vertebrata</taxon>
        <taxon>Euteleostomi</taxon>
        <taxon>Mammalia</taxon>
        <taxon>Eutheria</taxon>
        <taxon>Laurasiatheria</taxon>
        <taxon>Chiroptera</taxon>
        <taxon>Yangochiroptera</taxon>
        <taxon>Vespertilionidae</taxon>
        <taxon>Myotis</taxon>
    </lineage>
</organism>
<sequence length="128" mass="14284">MHLGEVSNPDNEVDDVSKLFTSGNFAQYFDSLKILKVSFKLQTLKSNAQNQLRLHENLLSVWNGSELNLNLWQRERNAYESCRTVWGSKPGATSSELATWTMNTLATSFSGGQYTNQAAMLPYSSGAQ</sequence>
<protein>
    <submittedName>
        <fullName evidence="1">Uncharacterized protein</fullName>
    </submittedName>
</protein>
<proteinExistence type="predicted"/>